<evidence type="ECO:0000313" key="2">
    <source>
        <dbReference type="Proteomes" id="UP000050741"/>
    </source>
</evidence>
<organism evidence="2 3">
    <name type="scientific">Globodera pallida</name>
    <name type="common">Potato cyst nematode worm</name>
    <name type="synonym">Heterodera pallida</name>
    <dbReference type="NCBI Taxonomy" id="36090"/>
    <lineage>
        <taxon>Eukaryota</taxon>
        <taxon>Metazoa</taxon>
        <taxon>Ecdysozoa</taxon>
        <taxon>Nematoda</taxon>
        <taxon>Chromadorea</taxon>
        <taxon>Rhabditida</taxon>
        <taxon>Tylenchina</taxon>
        <taxon>Tylenchomorpha</taxon>
        <taxon>Tylenchoidea</taxon>
        <taxon>Heteroderidae</taxon>
        <taxon>Heteroderinae</taxon>
        <taxon>Globodera</taxon>
    </lineage>
</organism>
<keyword evidence="2" id="KW-1185">Reference proteome</keyword>
<dbReference type="GO" id="GO:0003676">
    <property type="term" value="F:nucleic acid binding"/>
    <property type="evidence" value="ECO:0007669"/>
    <property type="project" value="InterPro"/>
</dbReference>
<name>A0A183C6V7_GLOPA</name>
<evidence type="ECO:0000256" key="1">
    <source>
        <dbReference type="SAM" id="MobiDB-lite"/>
    </source>
</evidence>
<sequence length="137" mass="15185">MKPHRKVKSSIGVQNPAALQKQPKDSSVSSSDSGPLVQIEGNLTSAGYRDILENRMLPFTRERLAPGWTFQQDGAAVTLASSGWDHFDGFLEASLAFTGWFRLNNVPLLRTPSLSSDLNPIENLWHFVKLIIVGRHT</sequence>
<dbReference type="Gene3D" id="3.30.420.10">
    <property type="entry name" value="Ribonuclease H-like superfamily/Ribonuclease H"/>
    <property type="match status" value="1"/>
</dbReference>
<dbReference type="Proteomes" id="UP000050741">
    <property type="component" value="Unassembled WGS sequence"/>
</dbReference>
<evidence type="ECO:0000313" key="3">
    <source>
        <dbReference type="WBParaSite" id="GPLIN_000860300"/>
    </source>
</evidence>
<proteinExistence type="predicted"/>
<dbReference type="InterPro" id="IPR036397">
    <property type="entry name" value="RNaseH_sf"/>
</dbReference>
<reference evidence="2" key="2">
    <citation type="submission" date="2014-05" db="EMBL/GenBank/DDBJ databases">
        <title>The genome and life-stage specific transcriptomes of Globodera pallida elucidate key aspects of plant parasitism by a cyst nematode.</title>
        <authorList>
            <person name="Cotton J.A."/>
            <person name="Lilley C.J."/>
            <person name="Jones L.M."/>
            <person name="Kikuchi T."/>
            <person name="Reid A.J."/>
            <person name="Thorpe P."/>
            <person name="Tsai I.J."/>
            <person name="Beasley H."/>
            <person name="Blok V."/>
            <person name="Cock P.J.A."/>
            <person name="Van den Akker S.E."/>
            <person name="Holroyd N."/>
            <person name="Hunt M."/>
            <person name="Mantelin S."/>
            <person name="Naghra H."/>
            <person name="Pain A."/>
            <person name="Palomares-Rius J.E."/>
            <person name="Zarowiecki M."/>
            <person name="Berriman M."/>
            <person name="Jones J.T."/>
            <person name="Urwin P.E."/>
        </authorList>
    </citation>
    <scope>NUCLEOTIDE SEQUENCE [LARGE SCALE GENOMIC DNA]</scope>
    <source>
        <strain evidence="2">Lindley</strain>
    </source>
</reference>
<dbReference type="WBParaSite" id="GPLIN_000860300">
    <property type="protein sequence ID" value="GPLIN_000860300"/>
    <property type="gene ID" value="GPLIN_000860300"/>
</dbReference>
<accession>A0A183C6V7</accession>
<reference evidence="2" key="1">
    <citation type="submission" date="2013-12" db="EMBL/GenBank/DDBJ databases">
        <authorList>
            <person name="Aslett M."/>
        </authorList>
    </citation>
    <scope>NUCLEOTIDE SEQUENCE [LARGE SCALE GENOMIC DNA]</scope>
    <source>
        <strain evidence="2">Lindley</strain>
    </source>
</reference>
<feature type="region of interest" description="Disordered" evidence="1">
    <location>
        <begin position="1"/>
        <end position="36"/>
    </location>
</feature>
<reference evidence="3" key="3">
    <citation type="submission" date="2016-06" db="UniProtKB">
        <authorList>
            <consortium name="WormBaseParasite"/>
        </authorList>
    </citation>
    <scope>IDENTIFICATION</scope>
</reference>
<protein>
    <submittedName>
        <fullName evidence="3">DDE_3 domain-containing protein</fullName>
    </submittedName>
</protein>
<dbReference type="AlphaFoldDB" id="A0A183C6V7"/>